<dbReference type="VEuPathDB" id="VectorBase:LLOJ009215"/>
<sequence length="97" mass="10481">MPNTKMYTEWASLSPVIASNSCSAQNCVLNKFQGNAGKDVAVAVVKQLASNLGISQPAEPSNLITDQEVLWCMDVICYGLSLPLNEHETLKHAVFVS</sequence>
<dbReference type="EMBL" id="AJWK01031646">
    <property type="status" value="NOT_ANNOTATED_CDS"/>
    <property type="molecule type" value="Genomic_DNA"/>
</dbReference>
<name>A0A1B0CW31_LUTLO</name>
<dbReference type="InterPro" id="IPR039930">
    <property type="entry name" value="RALGAPB"/>
</dbReference>
<dbReference type="VEuPathDB" id="VectorBase:LLONM1_007424"/>
<proteinExistence type="predicted"/>
<dbReference type="PANTHER" id="PTHR21344">
    <property type="entry name" value="RAL GTPASE-ACTIVATING PROTEIN SUBUNIT BETA"/>
    <property type="match status" value="1"/>
</dbReference>
<dbReference type="GO" id="GO:0005096">
    <property type="term" value="F:GTPase activator activity"/>
    <property type="evidence" value="ECO:0007669"/>
    <property type="project" value="InterPro"/>
</dbReference>
<dbReference type="Proteomes" id="UP000092461">
    <property type="component" value="Unassembled WGS sequence"/>
</dbReference>
<keyword evidence="2" id="KW-1185">Reference proteome</keyword>
<dbReference type="PANTHER" id="PTHR21344:SF1">
    <property type="entry name" value="RAL GTPASE-ACTIVATING PROTEIN SUBUNIT BETA"/>
    <property type="match status" value="1"/>
</dbReference>
<organism evidence="1 2">
    <name type="scientific">Lutzomyia longipalpis</name>
    <name type="common">Sand fly</name>
    <dbReference type="NCBI Taxonomy" id="7200"/>
    <lineage>
        <taxon>Eukaryota</taxon>
        <taxon>Metazoa</taxon>
        <taxon>Ecdysozoa</taxon>
        <taxon>Arthropoda</taxon>
        <taxon>Hexapoda</taxon>
        <taxon>Insecta</taxon>
        <taxon>Pterygota</taxon>
        <taxon>Neoptera</taxon>
        <taxon>Endopterygota</taxon>
        <taxon>Diptera</taxon>
        <taxon>Nematocera</taxon>
        <taxon>Psychodoidea</taxon>
        <taxon>Psychodidae</taxon>
        <taxon>Lutzomyia</taxon>
        <taxon>Lutzomyia</taxon>
    </lineage>
</organism>
<dbReference type="EnsemblMetazoa" id="LLOJ009215-RA">
    <property type="protein sequence ID" value="LLOJ009215-PA"/>
    <property type="gene ID" value="LLOJ009215"/>
</dbReference>
<accession>A0A1B0CW31</accession>
<dbReference type="AlphaFoldDB" id="A0A1B0CW31"/>
<evidence type="ECO:0000313" key="2">
    <source>
        <dbReference type="Proteomes" id="UP000092461"/>
    </source>
</evidence>
<reference evidence="1" key="1">
    <citation type="submission" date="2020-05" db="UniProtKB">
        <authorList>
            <consortium name="EnsemblMetazoa"/>
        </authorList>
    </citation>
    <scope>IDENTIFICATION</scope>
    <source>
        <strain evidence="1">Jacobina</strain>
    </source>
</reference>
<protein>
    <submittedName>
        <fullName evidence="1">Uncharacterized protein</fullName>
    </submittedName>
</protein>
<evidence type="ECO:0000313" key="1">
    <source>
        <dbReference type="EnsemblMetazoa" id="LLOJ009215-PA"/>
    </source>
</evidence>